<dbReference type="KEGG" id="ndi:NDAI_0A08700"/>
<dbReference type="eggNOG" id="ENOG502S56F">
    <property type="taxonomic scope" value="Eukaryota"/>
</dbReference>
<evidence type="ECO:0000313" key="2">
    <source>
        <dbReference type="Proteomes" id="UP000000689"/>
    </source>
</evidence>
<dbReference type="GO" id="GO:0000321">
    <property type="term" value="P:re-entry into mitotic cell cycle after pheromone arrest"/>
    <property type="evidence" value="ECO:0007669"/>
    <property type="project" value="EnsemblFungi"/>
</dbReference>
<sequence>MMDSNSVNDNFDYLLQLTKVLTSECRSSRAATDRIESLLKRVATQSNIPYDTLSKATGKRNNSEDNTTTTDVLNEKEQLILENYKLIYMIEQEEYLKKKLWELIKNINDHILSVKNFIIQQKLDKIEDFDNFMFENFDSLEINFFNNIQILENSNGITKGKIALIVNEFKENYKEIDWNLIPKDSKYYANLHWKISQFESMYNEKLT</sequence>
<accession>G0W5D5</accession>
<protein>
    <submittedName>
        <fullName evidence="1">Uncharacterized protein</fullName>
    </submittedName>
</protein>
<dbReference type="OMA" id="ECRANRQ"/>
<dbReference type="HOGENOM" id="CLU_116422_0_0_1"/>
<dbReference type="Proteomes" id="UP000000689">
    <property type="component" value="Chromosome 1"/>
</dbReference>
<dbReference type="AlphaFoldDB" id="G0W5D5"/>
<evidence type="ECO:0000313" key="1">
    <source>
        <dbReference type="EMBL" id="CCD23023.1"/>
    </source>
</evidence>
<dbReference type="EMBL" id="HE580267">
    <property type="protein sequence ID" value="CCD23023.1"/>
    <property type="molecule type" value="Genomic_DNA"/>
</dbReference>
<dbReference type="GO" id="GO:0005783">
    <property type="term" value="C:endoplasmic reticulum"/>
    <property type="evidence" value="ECO:0007669"/>
    <property type="project" value="EnsemblFungi"/>
</dbReference>
<organism evidence="1 2">
    <name type="scientific">Naumovozyma dairenensis (strain ATCC 10597 / BCRC 20456 / CBS 421 / NBRC 0211 / NRRL Y-12639)</name>
    <name type="common">Saccharomyces dairenensis</name>
    <dbReference type="NCBI Taxonomy" id="1071378"/>
    <lineage>
        <taxon>Eukaryota</taxon>
        <taxon>Fungi</taxon>
        <taxon>Dikarya</taxon>
        <taxon>Ascomycota</taxon>
        <taxon>Saccharomycotina</taxon>
        <taxon>Saccharomycetes</taxon>
        <taxon>Saccharomycetales</taxon>
        <taxon>Saccharomycetaceae</taxon>
        <taxon>Naumovozyma</taxon>
    </lineage>
</organism>
<gene>
    <name evidence="1" type="primary">NDAI0A08700</name>
    <name evidence="1" type="ordered locus">NDAI_0A08700</name>
</gene>
<dbReference type="GO" id="GO:0000137">
    <property type="term" value="C:Golgi cis cisterna"/>
    <property type="evidence" value="ECO:0007669"/>
    <property type="project" value="EnsemblFungi"/>
</dbReference>
<dbReference type="RefSeq" id="XP_003668266.1">
    <property type="nucleotide sequence ID" value="XM_003668218.1"/>
</dbReference>
<dbReference type="STRING" id="1071378.G0W5D5"/>
<reference evidence="1 2" key="1">
    <citation type="journal article" date="2011" name="Proc. Natl. Acad. Sci. U.S.A.">
        <title>Evolutionary erosion of yeast sex chromosomes by mating-type switching accidents.</title>
        <authorList>
            <person name="Gordon J.L."/>
            <person name="Armisen D."/>
            <person name="Proux-Wera E."/>
            <person name="Oheigeartaigh S.S."/>
            <person name="Byrne K.P."/>
            <person name="Wolfe K.H."/>
        </authorList>
    </citation>
    <scope>NUCLEOTIDE SEQUENCE [LARGE SCALE GENOMIC DNA]</scope>
    <source>
        <strain evidence="2">ATCC 10597 / BCRC 20456 / CBS 421 / NBRC 0211 / NRRL Y-12639</strain>
    </source>
</reference>
<dbReference type="OrthoDB" id="4031914at2759"/>
<keyword evidence="2" id="KW-1185">Reference proteome</keyword>
<dbReference type="GeneID" id="11495425"/>
<name>G0W5D5_NAUDC</name>
<proteinExistence type="predicted"/>